<dbReference type="GO" id="GO:0005730">
    <property type="term" value="C:nucleolus"/>
    <property type="evidence" value="ECO:0007669"/>
    <property type="project" value="UniProtKB-SubCell"/>
</dbReference>
<keyword evidence="10" id="KW-0539">Nucleus</keyword>
<dbReference type="PROSITE" id="PS01166">
    <property type="entry name" value="RNA_POL_BETA"/>
    <property type="match status" value="1"/>
</dbReference>
<evidence type="ECO:0000256" key="9">
    <source>
        <dbReference type="ARBA" id="ARBA00023163"/>
    </source>
</evidence>
<dbReference type="GO" id="GO:0006362">
    <property type="term" value="P:transcription elongation by RNA polymerase I"/>
    <property type="evidence" value="ECO:0007669"/>
    <property type="project" value="UniProtKB-ARBA"/>
</dbReference>
<dbReference type="Gene3D" id="3.90.1100.10">
    <property type="match status" value="1"/>
</dbReference>
<feature type="domain" description="DNA-directed RNA polymerase subunit 2 hybrid-binding" evidence="15">
    <location>
        <begin position="694"/>
        <end position="1065"/>
    </location>
</feature>
<dbReference type="VEuPathDB" id="FungiDB:BD410DRAFT_758647"/>
<dbReference type="InterPro" id="IPR007120">
    <property type="entry name" value="DNA-dir_RNAP_su2_dom"/>
</dbReference>
<feature type="domain" description="RNA polymerase Rpb2" evidence="16">
    <location>
        <begin position="1067"/>
        <end position="1137"/>
    </location>
</feature>
<evidence type="ECO:0000259" key="19">
    <source>
        <dbReference type="Pfam" id="PF04565"/>
    </source>
</evidence>
<evidence type="ECO:0000259" key="17">
    <source>
        <dbReference type="Pfam" id="PF04561"/>
    </source>
</evidence>
<dbReference type="InterPro" id="IPR007644">
    <property type="entry name" value="RNA_pol_bsu_protrusion"/>
</dbReference>
<evidence type="ECO:0000256" key="2">
    <source>
        <dbReference type="ARBA" id="ARBA00006835"/>
    </source>
</evidence>
<evidence type="ECO:0000256" key="13">
    <source>
        <dbReference type="RuleBase" id="RU363031"/>
    </source>
</evidence>
<accession>A0A4R5XEV0</accession>
<reference evidence="21 22" key="1">
    <citation type="submission" date="2018-06" db="EMBL/GenBank/DDBJ databases">
        <title>A transcriptomic atlas of mushroom development highlights an independent origin of complex multicellularity.</title>
        <authorList>
            <consortium name="DOE Joint Genome Institute"/>
            <person name="Krizsan K."/>
            <person name="Almasi E."/>
            <person name="Merenyi Z."/>
            <person name="Sahu N."/>
            <person name="Viragh M."/>
            <person name="Koszo T."/>
            <person name="Mondo S."/>
            <person name="Kiss B."/>
            <person name="Balint B."/>
            <person name="Kues U."/>
            <person name="Barry K."/>
            <person name="Hegedus J.C."/>
            <person name="Henrissat B."/>
            <person name="Johnson J."/>
            <person name="Lipzen A."/>
            <person name="Ohm R."/>
            <person name="Nagy I."/>
            <person name="Pangilinan J."/>
            <person name="Yan J."/>
            <person name="Xiong Y."/>
            <person name="Grigoriev I.V."/>
            <person name="Hibbett D.S."/>
            <person name="Nagy L.G."/>
        </authorList>
    </citation>
    <scope>NUCLEOTIDE SEQUENCE [LARGE SCALE GENOMIC DNA]</scope>
    <source>
        <strain evidence="21 22">SZMC22713</strain>
    </source>
</reference>
<evidence type="ECO:0000259" key="16">
    <source>
        <dbReference type="Pfam" id="PF04560"/>
    </source>
</evidence>
<comment type="function">
    <text evidence="13">DNA-dependent RNA polymerase catalyzes the transcription of DNA into RNA using the four ribonucleoside triphosphates as substrates.</text>
</comment>
<evidence type="ECO:0000256" key="10">
    <source>
        <dbReference type="ARBA" id="ARBA00023242"/>
    </source>
</evidence>
<keyword evidence="3 13" id="KW-0240">DNA-directed RNA polymerase</keyword>
<evidence type="ECO:0000256" key="6">
    <source>
        <dbReference type="ARBA" id="ARBA00022723"/>
    </source>
</evidence>
<evidence type="ECO:0000256" key="7">
    <source>
        <dbReference type="ARBA" id="ARBA00022771"/>
    </source>
</evidence>
<dbReference type="Pfam" id="PF04563">
    <property type="entry name" value="RNA_pol_Rpb2_1"/>
    <property type="match status" value="1"/>
</dbReference>
<keyword evidence="9 13" id="KW-0804">Transcription</keyword>
<keyword evidence="5 13" id="KW-0548">Nucleotidyltransferase</keyword>
<sequence length="1208" mass="134610">MSETTYKGFDTLRREQTFRYPPKTGSAVPILNEFVSPHIESFNALFDDSGLPAGDGDGRGLLSLAIQDIGERVVFDSTGDSDAQGPAAWGNRMSIWIDTVSIARPRNPDKDKKSTERRIFPSESRERLTTYRGRMTVKICWRVEGTEENSIVRDCGLIPIMVRSARCNTRHMSSAELVFHNEEAEEFGGYFIVNGNERLIRYLILPRRNHVISLIRPSFANRGPSYTQFAVQMRCVRPDQTSATNTLHYLSNGIAMLRFSWRKQEYVIPIMLVLKALVGASDREIFENVILQDYQNTFLTDRVELLLRSFKAYKLYTGDQCLEYLGDKFRVVLGLPEDWNNAALGIWLVQKMIMVHVSDARDKFRILVFMLRKLYSLVSSSCCADNPDSPQHQEVLLPGSLYGMIIKERLEEALTQVRNQIAMDVRNKNPAVDFFDVRYFNKVLTRVNFDIGAKMANFLATGNLVSPTGLDLQQAAGFTIVAEKLNWHRYISHFRCIHRGAFFAELKTTTVRKLLPEAWGFLCPVHTPDGSPCGLLNHLSRSCRIVTSPLAVAHIPSLLTSHGMTSVFAPSVNGGTNVAVQLDGRMIGWCSPDVSKQLARTLRIWKTEGQHNIPLDLEIGFVPTLPGGQYPGLYLFSSKARMMRPVKYLPNGRNDSIGPFEQVYMDIACTPEDIEQGVSTHVEHAPTNFLSILANMTPFSDFNQSPRNIYQCQMGKQTMGTPSTALKHRTDNKLYRLQTGQSPVVRPELHNVYGMDAFPNGTNAVVAVISYTGYDMEDAMILNKSAHERGFGYGTVYKSQIVDLKDLQGSSKASASPTLHFGFGYEHRTGPNGQNRFSEFLDQDGLPFIGAKLASGDPIAAYVDDTTGRTHSVKYKGDEVAFVDEVRLLGGDAADTELQKIHITLRITRSPVIGDKFSSRHGQKGVCSQKWPMIDMPFSESGMQPDVIINPHAFPSRMTIGMLVESMAGKAGAMHGLAQDATPFKFSEEDTVVDYFGEQLLAAGYNYYGNEPMYSGITGEEFAADIYIGVVYYQRLRHMVLDKFQVRTTGPVDPVTRQPVKGRKRAGGIRFGEMERDALIAHGTSFLLQDRLMNCSDYSTAWVCRSCGSMISLGFEDISLGEMASGHQRATGPHGEICRVCKAAADDEDNRARTAPPQQDTRVSLPRGNVLGTGRKGGDLDIVAVPYVFRYLCAELASMGIAVSLEVH</sequence>
<evidence type="ECO:0000313" key="22">
    <source>
        <dbReference type="Proteomes" id="UP000294933"/>
    </source>
</evidence>
<dbReference type="CDD" id="cd00653">
    <property type="entry name" value="RNA_pol_B_RPB2"/>
    <property type="match status" value="1"/>
</dbReference>
<dbReference type="InterPro" id="IPR037033">
    <property type="entry name" value="DNA-dir_RNAP_su2_hyb_sf"/>
</dbReference>
<dbReference type="SUPFAM" id="SSF64484">
    <property type="entry name" value="beta and beta-prime subunits of DNA dependent RNA-polymerase"/>
    <property type="match status" value="1"/>
</dbReference>
<evidence type="ECO:0000259" key="15">
    <source>
        <dbReference type="Pfam" id="PF00562"/>
    </source>
</evidence>
<dbReference type="InterPro" id="IPR014724">
    <property type="entry name" value="RNA_pol_RPB2_OB-fold"/>
</dbReference>
<dbReference type="Pfam" id="PF06883">
    <property type="entry name" value="RNA_pol_Rpa2_4"/>
    <property type="match status" value="1"/>
</dbReference>
<gene>
    <name evidence="21" type="ORF">BD410DRAFT_758647</name>
</gene>
<protein>
    <recommendedName>
        <fullName evidence="13">DNA-directed RNA polymerase subunit beta</fullName>
        <ecNumber evidence="13">2.7.7.6</ecNumber>
    </recommendedName>
</protein>
<dbReference type="FunFam" id="2.40.270.10:FF:000011">
    <property type="entry name" value="DNA-directed RNA polymerase subunit beta"/>
    <property type="match status" value="1"/>
</dbReference>
<dbReference type="Gene3D" id="2.40.270.10">
    <property type="entry name" value="DNA-directed RNA polymerase, subunit 2, domain 6"/>
    <property type="match status" value="1"/>
</dbReference>
<keyword evidence="8" id="KW-0862">Zinc</keyword>
<dbReference type="GO" id="GO:0003899">
    <property type="term" value="F:DNA-directed RNA polymerase activity"/>
    <property type="evidence" value="ECO:0007669"/>
    <property type="project" value="UniProtKB-EC"/>
</dbReference>
<feature type="region of interest" description="Disordered" evidence="14">
    <location>
        <begin position="1148"/>
        <end position="1170"/>
    </location>
</feature>
<dbReference type="FunFam" id="3.90.1070.20:FF:000003">
    <property type="entry name" value="DNA-directed RNA polymerase subunit beta"/>
    <property type="match status" value="1"/>
</dbReference>
<comment type="subcellular location">
    <subcellularLocation>
        <location evidence="1">Nucleus</location>
        <location evidence="1">Nucleolus</location>
    </subcellularLocation>
</comment>
<feature type="domain" description="RNA polymerase Rpb2" evidence="17">
    <location>
        <begin position="207"/>
        <end position="395"/>
    </location>
</feature>
<evidence type="ECO:0000259" key="18">
    <source>
        <dbReference type="Pfam" id="PF04563"/>
    </source>
</evidence>
<dbReference type="FunFam" id="3.90.1100.10:FF:000008">
    <property type="entry name" value="DNA-directed RNA polymerase subunit beta"/>
    <property type="match status" value="1"/>
</dbReference>
<dbReference type="FunFam" id="3.90.1110.10:FF:000007">
    <property type="entry name" value="DNA-directed RNA polymerase subunit beta"/>
    <property type="match status" value="1"/>
</dbReference>
<dbReference type="STRING" id="50990.A0A4R5XEV0"/>
<dbReference type="InterPro" id="IPR007121">
    <property type="entry name" value="RNA_pol_bsu_CS"/>
</dbReference>
<evidence type="ECO:0000259" key="20">
    <source>
        <dbReference type="Pfam" id="PF06883"/>
    </source>
</evidence>
<dbReference type="InterPro" id="IPR007641">
    <property type="entry name" value="RNA_pol_Rpb2_7"/>
</dbReference>
<dbReference type="InterPro" id="IPR015712">
    <property type="entry name" value="DNA-dir_RNA_pol_su2"/>
</dbReference>
<keyword evidence="4 13" id="KW-0808">Transferase</keyword>
<dbReference type="Gene3D" id="3.90.1070.20">
    <property type="match status" value="1"/>
</dbReference>
<dbReference type="GO" id="GO:0000428">
    <property type="term" value="C:DNA-directed RNA polymerase complex"/>
    <property type="evidence" value="ECO:0007669"/>
    <property type="project" value="UniProtKB-KW"/>
</dbReference>
<comment type="similarity">
    <text evidence="2 12">Belongs to the RNA polymerase beta chain family.</text>
</comment>
<dbReference type="InterPro" id="IPR009674">
    <property type="entry name" value="Rpa2_dom_4"/>
</dbReference>
<keyword evidence="22" id="KW-1185">Reference proteome</keyword>
<evidence type="ECO:0000256" key="1">
    <source>
        <dbReference type="ARBA" id="ARBA00004604"/>
    </source>
</evidence>
<keyword evidence="7" id="KW-0863">Zinc-finger</keyword>
<evidence type="ECO:0000256" key="4">
    <source>
        <dbReference type="ARBA" id="ARBA00022679"/>
    </source>
</evidence>
<dbReference type="Proteomes" id="UP000294933">
    <property type="component" value="Unassembled WGS sequence"/>
</dbReference>
<evidence type="ECO:0000313" key="21">
    <source>
        <dbReference type="EMBL" id="TDL29650.1"/>
    </source>
</evidence>
<dbReference type="Gene3D" id="3.90.1800.10">
    <property type="entry name" value="RNA polymerase alpha subunit dimerisation domain"/>
    <property type="match status" value="1"/>
</dbReference>
<feature type="domain" description="RNA polymerase beta subunit protrusion" evidence="18">
    <location>
        <begin position="34"/>
        <end position="430"/>
    </location>
</feature>
<name>A0A4R5XEV0_9AGAM</name>
<dbReference type="EMBL" id="ML170156">
    <property type="protein sequence ID" value="TDL29650.1"/>
    <property type="molecule type" value="Genomic_DNA"/>
</dbReference>
<evidence type="ECO:0000256" key="12">
    <source>
        <dbReference type="RuleBase" id="RU000434"/>
    </source>
</evidence>
<keyword evidence="6" id="KW-0479">Metal-binding</keyword>
<dbReference type="FunFam" id="2.40.50.150:FF:000004">
    <property type="entry name" value="DNA-directed RNA polymerase subunit beta"/>
    <property type="match status" value="1"/>
</dbReference>
<evidence type="ECO:0000256" key="14">
    <source>
        <dbReference type="SAM" id="MobiDB-lite"/>
    </source>
</evidence>
<dbReference type="PANTHER" id="PTHR20856">
    <property type="entry name" value="DNA-DIRECTED RNA POLYMERASE I SUBUNIT 2"/>
    <property type="match status" value="1"/>
</dbReference>
<feature type="domain" description="DNA-directed RNA polymerase I subunit RPA2" evidence="20">
    <location>
        <begin position="587"/>
        <end position="644"/>
    </location>
</feature>
<evidence type="ECO:0000256" key="3">
    <source>
        <dbReference type="ARBA" id="ARBA00022478"/>
    </source>
</evidence>
<dbReference type="Pfam" id="PF04565">
    <property type="entry name" value="RNA_pol_Rpb2_3"/>
    <property type="match status" value="1"/>
</dbReference>
<dbReference type="InterPro" id="IPR007642">
    <property type="entry name" value="RNA_pol_Rpb2_2"/>
</dbReference>
<dbReference type="Pfam" id="PF04561">
    <property type="entry name" value="RNA_pol_Rpb2_2"/>
    <property type="match status" value="1"/>
</dbReference>
<dbReference type="GO" id="GO:0032549">
    <property type="term" value="F:ribonucleoside binding"/>
    <property type="evidence" value="ECO:0007669"/>
    <property type="project" value="InterPro"/>
</dbReference>
<evidence type="ECO:0000256" key="11">
    <source>
        <dbReference type="ARBA" id="ARBA00047768"/>
    </source>
</evidence>
<dbReference type="Pfam" id="PF00562">
    <property type="entry name" value="RNA_pol_Rpb2_6"/>
    <property type="match status" value="1"/>
</dbReference>
<dbReference type="Gene3D" id="3.90.1110.10">
    <property type="entry name" value="RNA polymerase Rpb2, domain 2"/>
    <property type="match status" value="1"/>
</dbReference>
<organism evidence="21 22">
    <name type="scientific">Rickenella mellea</name>
    <dbReference type="NCBI Taxonomy" id="50990"/>
    <lineage>
        <taxon>Eukaryota</taxon>
        <taxon>Fungi</taxon>
        <taxon>Dikarya</taxon>
        <taxon>Basidiomycota</taxon>
        <taxon>Agaricomycotina</taxon>
        <taxon>Agaricomycetes</taxon>
        <taxon>Hymenochaetales</taxon>
        <taxon>Rickenellaceae</taxon>
        <taxon>Rickenella</taxon>
    </lineage>
</organism>
<evidence type="ECO:0000256" key="5">
    <source>
        <dbReference type="ARBA" id="ARBA00022695"/>
    </source>
</evidence>
<dbReference type="GO" id="GO:0003677">
    <property type="term" value="F:DNA binding"/>
    <property type="evidence" value="ECO:0007669"/>
    <property type="project" value="InterPro"/>
</dbReference>
<proteinExistence type="inferred from homology"/>
<feature type="domain" description="RNA polymerase Rpb2" evidence="19">
    <location>
        <begin position="481"/>
        <end position="545"/>
    </location>
</feature>
<dbReference type="OrthoDB" id="10248617at2759"/>
<dbReference type="Gene3D" id="2.40.50.150">
    <property type="match status" value="1"/>
</dbReference>
<dbReference type="AlphaFoldDB" id="A0A4R5XEV0"/>
<evidence type="ECO:0000256" key="8">
    <source>
        <dbReference type="ARBA" id="ARBA00022833"/>
    </source>
</evidence>
<comment type="catalytic activity">
    <reaction evidence="11">
        <text>RNA(n) + a ribonucleoside 5'-triphosphate = RNA(n+1) + diphosphate</text>
        <dbReference type="Rhea" id="RHEA:21248"/>
        <dbReference type="Rhea" id="RHEA-COMP:14527"/>
        <dbReference type="Rhea" id="RHEA-COMP:17342"/>
        <dbReference type="ChEBI" id="CHEBI:33019"/>
        <dbReference type="ChEBI" id="CHEBI:61557"/>
        <dbReference type="ChEBI" id="CHEBI:140395"/>
        <dbReference type="EC" id="2.7.7.6"/>
    </reaction>
    <physiologicalReaction direction="left-to-right" evidence="11">
        <dbReference type="Rhea" id="RHEA:21249"/>
    </physiologicalReaction>
</comment>
<dbReference type="FunFam" id="3.90.1100.10:FF:000016">
    <property type="entry name" value="DNA-directed RNA polymerase subunit beta"/>
    <property type="match status" value="1"/>
</dbReference>
<dbReference type="GO" id="GO:0008270">
    <property type="term" value="F:zinc ion binding"/>
    <property type="evidence" value="ECO:0007669"/>
    <property type="project" value="UniProtKB-KW"/>
</dbReference>
<dbReference type="Pfam" id="PF04560">
    <property type="entry name" value="RNA_pol_Rpb2_7"/>
    <property type="match status" value="1"/>
</dbReference>
<dbReference type="EC" id="2.7.7.6" evidence="13"/>
<dbReference type="InterPro" id="IPR037034">
    <property type="entry name" value="RNA_pol_Rpb2_2_sf"/>
</dbReference>
<dbReference type="InterPro" id="IPR007645">
    <property type="entry name" value="RNA_pol_Rpb2_3"/>
</dbReference>